<keyword evidence="3" id="KW-0804">Transcription</keyword>
<dbReference type="InterPro" id="IPR010982">
    <property type="entry name" value="Lambda_DNA-bd_dom_sf"/>
</dbReference>
<organism evidence="5 6">
    <name type="scientific">Kribbibacterium absianum</name>
    <dbReference type="NCBI Taxonomy" id="3044210"/>
    <lineage>
        <taxon>Bacteria</taxon>
        <taxon>Bacillati</taxon>
        <taxon>Actinomycetota</taxon>
        <taxon>Coriobacteriia</taxon>
        <taxon>Coriobacteriales</taxon>
        <taxon>Kribbibacteriaceae</taxon>
        <taxon>Kribbibacterium</taxon>
    </lineage>
</organism>
<evidence type="ECO:0000256" key="2">
    <source>
        <dbReference type="ARBA" id="ARBA00023125"/>
    </source>
</evidence>
<keyword evidence="6" id="KW-1185">Reference proteome</keyword>
<keyword evidence="1" id="KW-0805">Transcription regulation</keyword>
<name>A0ABT6ZN60_9ACTN</name>
<evidence type="ECO:0000256" key="3">
    <source>
        <dbReference type="ARBA" id="ARBA00023163"/>
    </source>
</evidence>
<dbReference type="SMART" id="SM00530">
    <property type="entry name" value="HTH_XRE"/>
    <property type="match status" value="1"/>
</dbReference>
<proteinExistence type="predicted"/>
<dbReference type="PANTHER" id="PTHR46797">
    <property type="entry name" value="HTH-TYPE TRANSCRIPTIONAL REGULATOR"/>
    <property type="match status" value="1"/>
</dbReference>
<dbReference type="Proteomes" id="UP001431693">
    <property type="component" value="Unassembled WGS sequence"/>
</dbReference>
<dbReference type="CDD" id="cd00093">
    <property type="entry name" value="HTH_XRE"/>
    <property type="match status" value="1"/>
</dbReference>
<dbReference type="Gene3D" id="1.10.260.40">
    <property type="entry name" value="lambda repressor-like DNA-binding domains"/>
    <property type="match status" value="1"/>
</dbReference>
<reference evidence="5" key="1">
    <citation type="submission" date="2023-05" db="EMBL/GenBank/DDBJ databases">
        <title>[olsenella] sp. nov., isolated from a pig farm feces dump.</title>
        <authorList>
            <person name="Chang Y.-H."/>
        </authorList>
    </citation>
    <scope>NUCLEOTIDE SEQUENCE</scope>
    <source>
        <strain evidence="5">YH-ols2217</strain>
    </source>
</reference>
<keyword evidence="2" id="KW-0238">DNA-binding</keyword>
<dbReference type="EMBL" id="JASJEX010000005">
    <property type="protein sequence ID" value="MDJ1130239.1"/>
    <property type="molecule type" value="Genomic_DNA"/>
</dbReference>
<feature type="domain" description="HTH cro/C1-type" evidence="4">
    <location>
        <begin position="18"/>
        <end position="72"/>
    </location>
</feature>
<evidence type="ECO:0000313" key="5">
    <source>
        <dbReference type="EMBL" id="MDJ1130239.1"/>
    </source>
</evidence>
<protein>
    <submittedName>
        <fullName evidence="5">Helix-turn-helix transcriptional regulator</fullName>
    </submittedName>
</protein>
<evidence type="ECO:0000313" key="6">
    <source>
        <dbReference type="Proteomes" id="UP001431693"/>
    </source>
</evidence>
<evidence type="ECO:0000256" key="1">
    <source>
        <dbReference type="ARBA" id="ARBA00023015"/>
    </source>
</evidence>
<dbReference type="PANTHER" id="PTHR46797:SF23">
    <property type="entry name" value="HTH-TYPE TRANSCRIPTIONAL REGULATOR SUTR"/>
    <property type="match status" value="1"/>
</dbReference>
<evidence type="ECO:0000259" key="4">
    <source>
        <dbReference type="PROSITE" id="PS50943"/>
    </source>
</evidence>
<dbReference type="Pfam" id="PF13560">
    <property type="entry name" value="HTH_31"/>
    <property type="match status" value="1"/>
</dbReference>
<gene>
    <name evidence="5" type="ORF">QJ043_09140</name>
</gene>
<dbReference type="PROSITE" id="PS50943">
    <property type="entry name" value="HTH_CROC1"/>
    <property type="match status" value="1"/>
</dbReference>
<dbReference type="SUPFAM" id="SSF47413">
    <property type="entry name" value="lambda repressor-like DNA-binding domains"/>
    <property type="match status" value="1"/>
</dbReference>
<comment type="caution">
    <text evidence="5">The sequence shown here is derived from an EMBL/GenBank/DDBJ whole genome shotgun (WGS) entry which is preliminary data.</text>
</comment>
<dbReference type="InterPro" id="IPR050807">
    <property type="entry name" value="TransReg_Diox_bact_type"/>
</dbReference>
<sequence length="96" mass="11099">MGEPRTFDETRALIGANLRRVRKARGLSQEKAGELVGLSRSTMGYYEQGRRNPSLQSLHKMAVAYDVDLSEFFRFERFVPAYLDDEDPEEEPEKDQ</sequence>
<dbReference type="InterPro" id="IPR001387">
    <property type="entry name" value="Cro/C1-type_HTH"/>
</dbReference>
<accession>A0ABT6ZN60</accession>
<dbReference type="RefSeq" id="WP_283713521.1">
    <property type="nucleotide sequence ID" value="NZ_JASJEW010000004.1"/>
</dbReference>